<name>A0A226QQU2_9BACL</name>
<evidence type="ECO:0000313" key="1">
    <source>
        <dbReference type="EMBL" id="OXB94863.1"/>
    </source>
</evidence>
<evidence type="ECO:0000313" key="2">
    <source>
        <dbReference type="Proteomes" id="UP000198394"/>
    </source>
</evidence>
<dbReference type="EMBL" id="NDYL01000001">
    <property type="protein sequence ID" value="OXB94863.1"/>
    <property type="molecule type" value="Genomic_DNA"/>
</dbReference>
<organism evidence="1 2">
    <name type="scientific">Parageobacillus galactosidasius</name>
    <dbReference type="NCBI Taxonomy" id="883812"/>
    <lineage>
        <taxon>Bacteria</taxon>
        <taxon>Bacillati</taxon>
        <taxon>Bacillota</taxon>
        <taxon>Bacilli</taxon>
        <taxon>Bacillales</taxon>
        <taxon>Anoxybacillaceae</taxon>
        <taxon>Parageobacillus</taxon>
    </lineage>
</organism>
<gene>
    <name evidence="1" type="ORF">B9L23_08350</name>
</gene>
<dbReference type="Proteomes" id="UP000198394">
    <property type="component" value="Unassembled WGS sequence"/>
</dbReference>
<protein>
    <submittedName>
        <fullName evidence="1">Uncharacterized protein</fullName>
    </submittedName>
</protein>
<keyword evidence="2" id="KW-1185">Reference proteome</keyword>
<comment type="caution">
    <text evidence="1">The sequence shown here is derived from an EMBL/GenBank/DDBJ whole genome shotgun (WGS) entry which is preliminary data.</text>
</comment>
<accession>A0A226QQU2</accession>
<proteinExistence type="predicted"/>
<sequence>MPFKDPVTGETHYIDVSKVDKLVLEPIKVMDMKTQEIEQLRLQLYNIENEIYLTGTLFNKYRATIMIPVEILEQILYDIVNSAEYISLEDEPRFSEYVTRVYQEIAKQYYVHKIYPLQKKSVESNGLGFIIDSRTKTEIGTFESIEIEPKSELTVTYWLKHVLILPSYTEQFVQNTNDYFYAYYDPQSNQVYIIDSFQYIDMNITDTDFRNMITIKNATLSLEEFPNTHFRYSMITQAIKDKALLQAIDESSSDYEEQIRQFCENRFSILQEAKQQAKKEKIYHQFADIELEI</sequence>
<reference evidence="1 2" key="1">
    <citation type="submission" date="2017-04" db="EMBL/GenBank/DDBJ databases">
        <title>The genome sequence of Parageobacillus galactosidasius DSM 18751.</title>
        <authorList>
            <person name="Ramaloko W.T."/>
            <person name="Koen N."/>
            <person name="Polliack S."/>
            <person name="Aliyu H."/>
            <person name="Lebre P."/>
            <person name="Mohr T."/>
            <person name="Oswald F."/>
            <person name="Zwick M."/>
            <person name="Neumann A."/>
            <person name="Syldatk C."/>
            <person name="Cowan D."/>
            <person name="De Maayer P."/>
        </authorList>
    </citation>
    <scope>NUCLEOTIDE SEQUENCE [LARGE SCALE GENOMIC DNA]</scope>
    <source>
        <strain evidence="1 2">DSM 18751</strain>
    </source>
</reference>
<dbReference type="RefSeq" id="WP_089097318.1">
    <property type="nucleotide sequence ID" value="NZ_NDYL01000001.1"/>
</dbReference>
<dbReference type="AlphaFoldDB" id="A0A226QQU2"/>